<dbReference type="AlphaFoldDB" id="R4XFI5"/>
<dbReference type="Pfam" id="PF00153">
    <property type="entry name" value="Mito_carr"/>
    <property type="match status" value="1"/>
</dbReference>
<evidence type="ECO:0000256" key="4">
    <source>
        <dbReference type="ARBA" id="ARBA00022692"/>
    </source>
</evidence>
<keyword evidence="3 10" id="KW-0813">Transport</keyword>
<keyword evidence="7" id="KW-0496">Mitochondrion</keyword>
<dbReference type="Proteomes" id="UP000013776">
    <property type="component" value="Unassembled WGS sequence"/>
</dbReference>
<comment type="caution">
    <text evidence="11">The sequence shown here is derived from an EMBL/GenBank/DDBJ whole genome shotgun (WGS) entry which is preliminary data.</text>
</comment>
<evidence type="ECO:0000313" key="11">
    <source>
        <dbReference type="EMBL" id="CCG83237.1"/>
    </source>
</evidence>
<evidence type="ECO:0000256" key="5">
    <source>
        <dbReference type="ARBA" id="ARBA00022737"/>
    </source>
</evidence>
<accession>R4XFI5</accession>
<dbReference type="InterPro" id="IPR018108">
    <property type="entry name" value="MCP_transmembrane"/>
</dbReference>
<sequence length="375" mass="42039">MEKLDKKEKDAKQSVSIGGASAVTRSLVGQFLAVWFRVPIKLFRPTRVDYMIIPRAINPRILKGEPWSWKTSSPMLLASAVRQHGWSFIPAFVVPPLLANSIIGVVLYTTYIESLQLLHPPSSENVQRAIPPPPFETTYKAGAIAGLAQALVSQPIDALTVRFEVNQMLEGRYQSMWHYCISTLKDVGFKPVFGGFLLSAAKESLAMGAFFGTFEFIKNQGYYSFLRLFYGRQHLSLYVNAKEGSQKQPYWLIAPTFLLVSGLAASVAHTSMHFPLSKVQEIHLARLESSDYRNRYEQKFQQRRAIAIYASEYWKTAKQCSSVAAKNGGWNRWLFKGIVSTAIRGAPATSFGLIIFESFRSHFAGTSLGSDIFLE</sequence>
<dbReference type="PANTHER" id="PTHR45624:SF26">
    <property type="entry name" value="CARRIER PROTEIN, PUTATIVE (AFU_ORTHOLOGUE AFUA_1G07710)-RELATED"/>
    <property type="match status" value="1"/>
</dbReference>
<dbReference type="EMBL" id="CAHR02000131">
    <property type="protein sequence ID" value="CCG83237.1"/>
    <property type="molecule type" value="Genomic_DNA"/>
</dbReference>
<dbReference type="SUPFAM" id="SSF103506">
    <property type="entry name" value="Mitochondrial carrier"/>
    <property type="match status" value="1"/>
</dbReference>
<evidence type="ECO:0000256" key="9">
    <source>
        <dbReference type="PROSITE-ProRule" id="PRU00282"/>
    </source>
</evidence>
<dbReference type="PROSITE" id="PS50920">
    <property type="entry name" value="SOLCAR"/>
    <property type="match status" value="1"/>
</dbReference>
<name>R4XFI5_TAPDE</name>
<dbReference type="InterPro" id="IPR023395">
    <property type="entry name" value="MCP_dom_sf"/>
</dbReference>
<dbReference type="eggNOG" id="ENOG502QWM5">
    <property type="taxonomic scope" value="Eukaryota"/>
</dbReference>
<comment type="similarity">
    <text evidence="2 10">Belongs to the mitochondrial carrier (TC 2.A.29) family.</text>
</comment>
<dbReference type="GO" id="GO:0031966">
    <property type="term" value="C:mitochondrial membrane"/>
    <property type="evidence" value="ECO:0007669"/>
    <property type="project" value="UniProtKB-SubCell"/>
</dbReference>
<reference evidence="11 12" key="1">
    <citation type="journal article" date="2013" name="MBio">
        <title>Genome sequencing of the plant pathogen Taphrina deformans, the causal agent of peach leaf curl.</title>
        <authorList>
            <person name="Cisse O.H."/>
            <person name="Almeida J.M.G.C.F."/>
            <person name="Fonseca A."/>
            <person name="Kumar A.A."/>
            <person name="Salojaervi J."/>
            <person name="Overmyer K."/>
            <person name="Hauser P.M."/>
            <person name="Pagni M."/>
        </authorList>
    </citation>
    <scope>NUCLEOTIDE SEQUENCE [LARGE SCALE GENOMIC DNA]</scope>
    <source>
        <strain evidence="12">PYCC 5710 / ATCC 11124 / CBS 356.35 / IMI 108563 / JCM 9778 / NBRC 8474</strain>
    </source>
</reference>
<dbReference type="PANTHER" id="PTHR45624">
    <property type="entry name" value="MITOCHONDRIAL BASIC AMINO ACIDS TRANSPORTER-RELATED"/>
    <property type="match status" value="1"/>
</dbReference>
<evidence type="ECO:0000256" key="6">
    <source>
        <dbReference type="ARBA" id="ARBA00022989"/>
    </source>
</evidence>
<keyword evidence="5" id="KW-0677">Repeat</keyword>
<keyword evidence="8 9" id="KW-0472">Membrane</keyword>
<dbReference type="GO" id="GO:0022857">
    <property type="term" value="F:transmembrane transporter activity"/>
    <property type="evidence" value="ECO:0007669"/>
    <property type="project" value="TreeGrafter"/>
</dbReference>
<evidence type="ECO:0000313" key="12">
    <source>
        <dbReference type="Proteomes" id="UP000013776"/>
    </source>
</evidence>
<evidence type="ECO:0000256" key="2">
    <source>
        <dbReference type="ARBA" id="ARBA00006375"/>
    </source>
</evidence>
<dbReference type="STRING" id="1097556.R4XFI5"/>
<dbReference type="InterPro" id="IPR050567">
    <property type="entry name" value="Mitochondrial_Carrier"/>
</dbReference>
<evidence type="ECO:0000256" key="3">
    <source>
        <dbReference type="ARBA" id="ARBA00022448"/>
    </source>
</evidence>
<keyword evidence="6" id="KW-1133">Transmembrane helix</keyword>
<feature type="repeat" description="Solcar" evidence="9">
    <location>
        <begin position="133"/>
        <end position="220"/>
    </location>
</feature>
<evidence type="ECO:0000256" key="1">
    <source>
        <dbReference type="ARBA" id="ARBA00004225"/>
    </source>
</evidence>
<keyword evidence="4 9" id="KW-0812">Transmembrane</keyword>
<proteinExistence type="inferred from homology"/>
<protein>
    <submittedName>
        <fullName evidence="11">Mitochondrial carrier protein</fullName>
    </submittedName>
</protein>
<organism evidence="11 12">
    <name type="scientific">Taphrina deformans (strain PYCC 5710 / ATCC 11124 / CBS 356.35 / IMI 108563 / JCM 9778 / NBRC 8474)</name>
    <name type="common">Peach leaf curl fungus</name>
    <name type="synonym">Lalaria deformans</name>
    <dbReference type="NCBI Taxonomy" id="1097556"/>
    <lineage>
        <taxon>Eukaryota</taxon>
        <taxon>Fungi</taxon>
        <taxon>Dikarya</taxon>
        <taxon>Ascomycota</taxon>
        <taxon>Taphrinomycotina</taxon>
        <taxon>Taphrinomycetes</taxon>
        <taxon>Taphrinales</taxon>
        <taxon>Taphrinaceae</taxon>
        <taxon>Taphrina</taxon>
    </lineage>
</organism>
<evidence type="ECO:0000256" key="7">
    <source>
        <dbReference type="ARBA" id="ARBA00023128"/>
    </source>
</evidence>
<comment type="subcellular location">
    <subcellularLocation>
        <location evidence="1">Mitochondrion membrane</location>
        <topology evidence="1">Multi-pass membrane protein</topology>
    </subcellularLocation>
</comment>
<dbReference type="OrthoDB" id="3364892at2759"/>
<dbReference type="VEuPathDB" id="FungiDB:TAPDE_003407"/>
<evidence type="ECO:0000256" key="10">
    <source>
        <dbReference type="RuleBase" id="RU000488"/>
    </source>
</evidence>
<dbReference type="Gene3D" id="1.50.40.10">
    <property type="entry name" value="Mitochondrial carrier domain"/>
    <property type="match status" value="1"/>
</dbReference>
<evidence type="ECO:0000256" key="8">
    <source>
        <dbReference type="ARBA" id="ARBA00023136"/>
    </source>
</evidence>
<keyword evidence="12" id="KW-1185">Reference proteome</keyword>
<gene>
    <name evidence="11" type="ORF">TAPDE_003407</name>
</gene>